<proteinExistence type="predicted"/>
<feature type="compositionally biased region" description="Basic and acidic residues" evidence="1">
    <location>
        <begin position="38"/>
        <end position="48"/>
    </location>
</feature>
<evidence type="ECO:0000313" key="3">
    <source>
        <dbReference type="Proteomes" id="UP000265520"/>
    </source>
</evidence>
<dbReference type="EMBL" id="LXQA010265408">
    <property type="protein sequence ID" value="MCI39258.1"/>
    <property type="molecule type" value="Genomic_DNA"/>
</dbReference>
<dbReference type="AlphaFoldDB" id="A0A392RRJ0"/>
<keyword evidence="3" id="KW-1185">Reference proteome</keyword>
<organism evidence="2 3">
    <name type="scientific">Trifolium medium</name>
    <dbReference type="NCBI Taxonomy" id="97028"/>
    <lineage>
        <taxon>Eukaryota</taxon>
        <taxon>Viridiplantae</taxon>
        <taxon>Streptophyta</taxon>
        <taxon>Embryophyta</taxon>
        <taxon>Tracheophyta</taxon>
        <taxon>Spermatophyta</taxon>
        <taxon>Magnoliopsida</taxon>
        <taxon>eudicotyledons</taxon>
        <taxon>Gunneridae</taxon>
        <taxon>Pentapetalae</taxon>
        <taxon>rosids</taxon>
        <taxon>fabids</taxon>
        <taxon>Fabales</taxon>
        <taxon>Fabaceae</taxon>
        <taxon>Papilionoideae</taxon>
        <taxon>50 kb inversion clade</taxon>
        <taxon>NPAAA clade</taxon>
        <taxon>Hologalegina</taxon>
        <taxon>IRL clade</taxon>
        <taxon>Trifolieae</taxon>
        <taxon>Trifolium</taxon>
    </lineage>
</organism>
<comment type="caution">
    <text evidence="2">The sequence shown here is derived from an EMBL/GenBank/DDBJ whole genome shotgun (WGS) entry which is preliminary data.</text>
</comment>
<feature type="region of interest" description="Disordered" evidence="1">
    <location>
        <begin position="1"/>
        <end position="48"/>
    </location>
</feature>
<dbReference type="Proteomes" id="UP000265520">
    <property type="component" value="Unassembled WGS sequence"/>
</dbReference>
<reference evidence="2 3" key="1">
    <citation type="journal article" date="2018" name="Front. Plant Sci.">
        <title>Red Clover (Trifolium pratense) and Zigzag Clover (T. medium) - A Picture of Genomic Similarities and Differences.</title>
        <authorList>
            <person name="Dluhosova J."/>
            <person name="Istvanek J."/>
            <person name="Nedelnik J."/>
            <person name="Repkova J."/>
        </authorList>
    </citation>
    <scope>NUCLEOTIDE SEQUENCE [LARGE SCALE GENOMIC DNA]</scope>
    <source>
        <strain evidence="3">cv. 10/8</strain>
        <tissue evidence="2">Leaf</tissue>
    </source>
</reference>
<protein>
    <submittedName>
        <fullName evidence="2">Uncharacterized protein</fullName>
    </submittedName>
</protein>
<evidence type="ECO:0000256" key="1">
    <source>
        <dbReference type="SAM" id="MobiDB-lite"/>
    </source>
</evidence>
<feature type="non-terminal residue" evidence="2">
    <location>
        <position position="48"/>
    </location>
</feature>
<sequence length="48" mass="5067">MLLLKETGLEKDVEPDVGTSLAPPGSTDEESGYESAAEEAKSQEKVVT</sequence>
<accession>A0A392RRJ0</accession>
<name>A0A392RRJ0_9FABA</name>
<evidence type="ECO:0000313" key="2">
    <source>
        <dbReference type="EMBL" id="MCI39258.1"/>
    </source>
</evidence>